<sequence length="299" mass="33227">MSRLSISLPNRIFYETMMNCPQRYRQKGPTSLISRVRREDENIVSVPDAFSCNYRHLNTSPPLQHEPDRVQPFAHAYSFNTCTPHVYSTSTNNTNQNLEMSPSRYRPRQSIPSDGQPCKQENSQTADEALTEQANRSNLTKIHAIDPACLRSIVRFDYACLEDLDEELILRPRSAFAELCWSTAVQSLSPSNESSSSAKSFQSCSTSDVSQSAVRGSNSVVEGFSAAGEDSHSESHSGSESDRCPSPTWHDSVEESAVMVVTGRRSLNVLEDHVGMKLFERKSSAGTFVVPSESFVSEI</sequence>
<name>A0A9W9AIK4_9AGAR</name>
<organism evidence="2 3">
    <name type="scientific">Lentinula aciculospora</name>
    <dbReference type="NCBI Taxonomy" id="153920"/>
    <lineage>
        <taxon>Eukaryota</taxon>
        <taxon>Fungi</taxon>
        <taxon>Dikarya</taxon>
        <taxon>Basidiomycota</taxon>
        <taxon>Agaricomycotina</taxon>
        <taxon>Agaricomycetes</taxon>
        <taxon>Agaricomycetidae</taxon>
        <taxon>Agaricales</taxon>
        <taxon>Marasmiineae</taxon>
        <taxon>Omphalotaceae</taxon>
        <taxon>Lentinula</taxon>
    </lineage>
</organism>
<comment type="caution">
    <text evidence="2">The sequence shown here is derived from an EMBL/GenBank/DDBJ whole genome shotgun (WGS) entry which is preliminary data.</text>
</comment>
<dbReference type="AlphaFoldDB" id="A0A9W9AIK4"/>
<feature type="compositionally biased region" description="Basic and acidic residues" evidence="1">
    <location>
        <begin position="229"/>
        <end position="243"/>
    </location>
</feature>
<proteinExistence type="predicted"/>
<keyword evidence="3" id="KW-1185">Reference proteome</keyword>
<accession>A0A9W9AIK4</accession>
<feature type="region of interest" description="Disordered" evidence="1">
    <location>
        <begin position="88"/>
        <end position="127"/>
    </location>
</feature>
<dbReference type="OrthoDB" id="2793621at2759"/>
<gene>
    <name evidence="2" type="ORF">J3R30DRAFT_1808404</name>
</gene>
<dbReference type="Proteomes" id="UP001150266">
    <property type="component" value="Unassembled WGS sequence"/>
</dbReference>
<feature type="compositionally biased region" description="Polar residues" evidence="1">
    <location>
        <begin position="88"/>
        <end position="100"/>
    </location>
</feature>
<evidence type="ECO:0000313" key="3">
    <source>
        <dbReference type="Proteomes" id="UP001150266"/>
    </source>
</evidence>
<protein>
    <submittedName>
        <fullName evidence="2">Uncharacterized protein</fullName>
    </submittedName>
</protein>
<feature type="region of interest" description="Disordered" evidence="1">
    <location>
        <begin position="226"/>
        <end position="250"/>
    </location>
</feature>
<reference evidence="2" key="1">
    <citation type="submission" date="2022-08" db="EMBL/GenBank/DDBJ databases">
        <title>A Global Phylogenomic Analysis of the Shiitake Genus Lentinula.</title>
        <authorList>
            <consortium name="DOE Joint Genome Institute"/>
            <person name="Sierra-Patev S."/>
            <person name="Min B."/>
            <person name="Naranjo-Ortiz M."/>
            <person name="Looney B."/>
            <person name="Konkel Z."/>
            <person name="Slot J.C."/>
            <person name="Sakamoto Y."/>
            <person name="Steenwyk J.L."/>
            <person name="Rokas A."/>
            <person name="Carro J."/>
            <person name="Camarero S."/>
            <person name="Ferreira P."/>
            <person name="Molpeceres G."/>
            <person name="Ruiz-Duenas F.J."/>
            <person name="Serrano A."/>
            <person name="Henrissat B."/>
            <person name="Drula E."/>
            <person name="Hughes K.W."/>
            <person name="Mata J.L."/>
            <person name="Ishikawa N.K."/>
            <person name="Vargas-Isla R."/>
            <person name="Ushijima S."/>
            <person name="Smith C.A."/>
            <person name="Ahrendt S."/>
            <person name="Andreopoulos W."/>
            <person name="He G."/>
            <person name="Labutti K."/>
            <person name="Lipzen A."/>
            <person name="Ng V."/>
            <person name="Riley R."/>
            <person name="Sandor L."/>
            <person name="Barry K."/>
            <person name="Martinez A.T."/>
            <person name="Xiao Y."/>
            <person name="Gibbons J.G."/>
            <person name="Terashima K."/>
            <person name="Grigoriev I.V."/>
            <person name="Hibbett D.S."/>
        </authorList>
    </citation>
    <scope>NUCLEOTIDE SEQUENCE</scope>
    <source>
        <strain evidence="2">JLM2183</strain>
    </source>
</reference>
<evidence type="ECO:0000313" key="2">
    <source>
        <dbReference type="EMBL" id="KAJ4483609.1"/>
    </source>
</evidence>
<evidence type="ECO:0000256" key="1">
    <source>
        <dbReference type="SAM" id="MobiDB-lite"/>
    </source>
</evidence>
<dbReference type="EMBL" id="JAOTPV010000004">
    <property type="protein sequence ID" value="KAJ4483609.1"/>
    <property type="molecule type" value="Genomic_DNA"/>
</dbReference>